<organism evidence="8 9">
    <name type="scientific">Corynebacterium guangdongense</name>
    <dbReference type="NCBI Taxonomy" id="1783348"/>
    <lineage>
        <taxon>Bacteria</taxon>
        <taxon>Bacillati</taxon>
        <taxon>Actinomycetota</taxon>
        <taxon>Actinomycetes</taxon>
        <taxon>Mycobacteriales</taxon>
        <taxon>Corynebacteriaceae</taxon>
        <taxon>Corynebacterium</taxon>
    </lineage>
</organism>
<dbReference type="PANTHER" id="PTHR33885:SF3">
    <property type="entry name" value="PHAGE SHOCK PROTEIN C"/>
    <property type="match status" value="1"/>
</dbReference>
<dbReference type="PANTHER" id="PTHR33885">
    <property type="entry name" value="PHAGE SHOCK PROTEIN C"/>
    <property type="match status" value="1"/>
</dbReference>
<dbReference type="Pfam" id="PF04024">
    <property type="entry name" value="PspC"/>
    <property type="match status" value="1"/>
</dbReference>
<gene>
    <name evidence="8" type="ORF">J2S39_000753</name>
</gene>
<dbReference type="InterPro" id="IPR007168">
    <property type="entry name" value="Phageshock_PspC_N"/>
</dbReference>
<sequence length="93" mass="10280">MTYRSAYDNIDSNSINDDFTVKPQSAGARLQNMLGRRLTRSTTDNWVGGVLSGIGETYGINTTLLRVLFIASLMLPGPQVLLYLVAWLIMPTN</sequence>
<proteinExistence type="predicted"/>
<keyword evidence="5 6" id="KW-0472">Membrane</keyword>
<evidence type="ECO:0000259" key="7">
    <source>
        <dbReference type="Pfam" id="PF04024"/>
    </source>
</evidence>
<keyword evidence="2" id="KW-1003">Cell membrane</keyword>
<dbReference type="Proteomes" id="UP001180840">
    <property type="component" value="Unassembled WGS sequence"/>
</dbReference>
<feature type="transmembrane region" description="Helical" evidence="6">
    <location>
        <begin position="67"/>
        <end position="90"/>
    </location>
</feature>
<dbReference type="EMBL" id="JAVDXZ010000001">
    <property type="protein sequence ID" value="MDR7329077.1"/>
    <property type="molecule type" value="Genomic_DNA"/>
</dbReference>
<evidence type="ECO:0000313" key="8">
    <source>
        <dbReference type="EMBL" id="MDR7329077.1"/>
    </source>
</evidence>
<evidence type="ECO:0000256" key="1">
    <source>
        <dbReference type="ARBA" id="ARBA00004162"/>
    </source>
</evidence>
<keyword evidence="3 6" id="KW-0812">Transmembrane</keyword>
<keyword evidence="4 6" id="KW-1133">Transmembrane helix</keyword>
<evidence type="ECO:0000256" key="3">
    <source>
        <dbReference type="ARBA" id="ARBA00022692"/>
    </source>
</evidence>
<accession>A0ABU1ZVW9</accession>
<dbReference type="InterPro" id="IPR052027">
    <property type="entry name" value="PspC"/>
</dbReference>
<evidence type="ECO:0000256" key="2">
    <source>
        <dbReference type="ARBA" id="ARBA00022475"/>
    </source>
</evidence>
<feature type="domain" description="Phage shock protein PspC N-terminal" evidence="7">
    <location>
        <begin position="36"/>
        <end position="92"/>
    </location>
</feature>
<evidence type="ECO:0000313" key="9">
    <source>
        <dbReference type="Proteomes" id="UP001180840"/>
    </source>
</evidence>
<comment type="caution">
    <text evidence="8">The sequence shown here is derived from an EMBL/GenBank/DDBJ whole genome shotgun (WGS) entry which is preliminary data.</text>
</comment>
<keyword evidence="9" id="KW-1185">Reference proteome</keyword>
<comment type="subcellular location">
    <subcellularLocation>
        <location evidence="1">Cell membrane</location>
        <topology evidence="1">Single-pass membrane protein</topology>
    </subcellularLocation>
</comment>
<evidence type="ECO:0000256" key="5">
    <source>
        <dbReference type="ARBA" id="ARBA00023136"/>
    </source>
</evidence>
<protein>
    <submittedName>
        <fullName evidence="8">Phage shock protein PspC (Stress-responsive transcriptional regulator)</fullName>
    </submittedName>
</protein>
<name>A0ABU1ZVW9_9CORY</name>
<evidence type="ECO:0000256" key="6">
    <source>
        <dbReference type="SAM" id="Phobius"/>
    </source>
</evidence>
<evidence type="ECO:0000256" key="4">
    <source>
        <dbReference type="ARBA" id="ARBA00022989"/>
    </source>
</evidence>
<reference evidence="8" key="1">
    <citation type="submission" date="2023-07" db="EMBL/GenBank/DDBJ databases">
        <title>Sequencing the genomes of 1000 actinobacteria strains.</title>
        <authorList>
            <person name="Klenk H.-P."/>
        </authorList>
    </citation>
    <scope>NUCLEOTIDE SEQUENCE</scope>
    <source>
        <strain evidence="8">DSM 107476</strain>
    </source>
</reference>